<evidence type="ECO:0000313" key="1">
    <source>
        <dbReference type="EMBL" id="GAH48690.1"/>
    </source>
</evidence>
<protein>
    <submittedName>
        <fullName evidence="1">Uncharacterized protein</fullName>
    </submittedName>
</protein>
<dbReference type="EMBL" id="BARU01024349">
    <property type="protein sequence ID" value="GAH48690.1"/>
    <property type="molecule type" value="Genomic_DNA"/>
</dbReference>
<name>X1GUZ8_9ZZZZ</name>
<comment type="caution">
    <text evidence="1">The sequence shown here is derived from an EMBL/GenBank/DDBJ whole genome shotgun (WGS) entry which is preliminary data.</text>
</comment>
<sequence length="70" mass="8155">PLKIKDKPKLITSRGQRLNKFDHTDQSNISKVFARRIVPISKKVNPLKILFAFIFLHLDFINLPIDQLTN</sequence>
<dbReference type="AlphaFoldDB" id="X1GUZ8"/>
<proteinExistence type="predicted"/>
<gene>
    <name evidence="1" type="ORF">S03H2_39395</name>
</gene>
<organism evidence="1">
    <name type="scientific">marine sediment metagenome</name>
    <dbReference type="NCBI Taxonomy" id="412755"/>
    <lineage>
        <taxon>unclassified sequences</taxon>
        <taxon>metagenomes</taxon>
        <taxon>ecological metagenomes</taxon>
    </lineage>
</organism>
<feature type="non-terminal residue" evidence="1">
    <location>
        <position position="1"/>
    </location>
</feature>
<reference evidence="1" key="1">
    <citation type="journal article" date="2014" name="Front. Microbiol.">
        <title>High frequency of phylogenetically diverse reductive dehalogenase-homologous genes in deep subseafloor sedimentary metagenomes.</title>
        <authorList>
            <person name="Kawai M."/>
            <person name="Futagami T."/>
            <person name="Toyoda A."/>
            <person name="Takaki Y."/>
            <person name="Nishi S."/>
            <person name="Hori S."/>
            <person name="Arai W."/>
            <person name="Tsubouchi T."/>
            <person name="Morono Y."/>
            <person name="Uchiyama I."/>
            <person name="Ito T."/>
            <person name="Fujiyama A."/>
            <person name="Inagaki F."/>
            <person name="Takami H."/>
        </authorList>
    </citation>
    <scope>NUCLEOTIDE SEQUENCE</scope>
    <source>
        <strain evidence="1">Expedition CK06-06</strain>
    </source>
</reference>
<accession>X1GUZ8</accession>